<protein>
    <submittedName>
        <fullName evidence="2">ASCH domain-containing protein</fullName>
    </submittedName>
</protein>
<dbReference type="InterPro" id="IPR015947">
    <property type="entry name" value="PUA-like_sf"/>
</dbReference>
<evidence type="ECO:0000313" key="2">
    <source>
        <dbReference type="EMBL" id="AWN20841.1"/>
    </source>
</evidence>
<sequence length="156" mass="17737">MTAAELWREFLEQKQAQGYEAEAFQFYEAFQFGIEDKMIDDLAQLIKDSIKTATASAYPMYELEGAALPQADTYSIVLGSHGEAVCLIRTTDVTLVPFDQVSAQHAYKEGEGDRSLAYWRQVHEDFFKQELAQVDLSFTSQMLVVCEEFQVVKIVE</sequence>
<dbReference type="PANTHER" id="PTHR39203:SF1">
    <property type="entry name" value="CYTOPLASMIC PROTEIN"/>
    <property type="match status" value="1"/>
</dbReference>
<dbReference type="GeneID" id="93923976"/>
<evidence type="ECO:0000313" key="3">
    <source>
        <dbReference type="Proteomes" id="UP000245369"/>
    </source>
</evidence>
<evidence type="ECO:0000259" key="1">
    <source>
        <dbReference type="SMART" id="SM01022"/>
    </source>
</evidence>
<keyword evidence="3" id="KW-1185">Reference proteome</keyword>
<dbReference type="InterPro" id="IPR009326">
    <property type="entry name" value="DUF984"/>
</dbReference>
<dbReference type="Proteomes" id="UP000245369">
    <property type="component" value="Chromosome"/>
</dbReference>
<organism evidence="2 3">
    <name type="scientific">Streptococcus sobrinus</name>
    <dbReference type="NCBI Taxonomy" id="1310"/>
    <lineage>
        <taxon>Bacteria</taxon>
        <taxon>Bacillati</taxon>
        <taxon>Bacillota</taxon>
        <taxon>Bacilli</taxon>
        <taxon>Lactobacillales</taxon>
        <taxon>Streptococcaceae</taxon>
        <taxon>Streptococcus</taxon>
    </lineage>
</organism>
<dbReference type="EMBL" id="CP029490">
    <property type="protein sequence ID" value="AWN20841.1"/>
    <property type="molecule type" value="Genomic_DNA"/>
</dbReference>
<accession>A0ABN5LKF2</accession>
<feature type="domain" description="ASCH" evidence="1">
    <location>
        <begin position="30"/>
        <end position="153"/>
    </location>
</feature>
<dbReference type="InterPro" id="IPR007374">
    <property type="entry name" value="ASCH_domain"/>
</dbReference>
<name>A0ABN5LKF2_9STRE</name>
<dbReference type="RefSeq" id="WP_002962825.1">
    <property type="nucleotide sequence ID" value="NZ_CP029490.1"/>
</dbReference>
<gene>
    <name evidence="2" type="ORF">DK182_05560</name>
</gene>
<proteinExistence type="predicted"/>
<dbReference type="SUPFAM" id="SSF88697">
    <property type="entry name" value="PUA domain-like"/>
    <property type="match status" value="1"/>
</dbReference>
<dbReference type="PIRSF" id="PIRSF021320">
    <property type="entry name" value="DUF984"/>
    <property type="match status" value="1"/>
</dbReference>
<dbReference type="PANTHER" id="PTHR39203">
    <property type="entry name" value="CYTOPLASMIC PROTEIN-RELATED"/>
    <property type="match status" value="1"/>
</dbReference>
<reference evidence="2 3" key="1">
    <citation type="submission" date="2018-05" db="EMBL/GenBank/DDBJ databases">
        <title>Complete genome sequences of Streptococcus sobrinus.</title>
        <authorList>
            <person name="Sales M."/>
            <person name="Jensen P.A."/>
        </authorList>
    </citation>
    <scope>NUCLEOTIDE SEQUENCE [LARGE SCALE GENOMIC DNA]</scope>
    <source>
        <strain evidence="2 3">SL1</strain>
    </source>
</reference>
<dbReference type="CDD" id="cd06553">
    <property type="entry name" value="ASCH_Ef3133_like"/>
    <property type="match status" value="1"/>
</dbReference>
<dbReference type="SMART" id="SM01022">
    <property type="entry name" value="ASCH"/>
    <property type="match status" value="1"/>
</dbReference>
<dbReference type="Gene3D" id="3.10.400.10">
    <property type="entry name" value="Sulfate adenylyltransferase"/>
    <property type="match status" value="1"/>
</dbReference>
<dbReference type="Pfam" id="PF04266">
    <property type="entry name" value="ASCH"/>
    <property type="match status" value="1"/>
</dbReference>